<dbReference type="InterPro" id="IPR038148">
    <property type="entry name" value="Tn1545/Tn916_Xis"/>
</dbReference>
<sequence>MKKTMSVKEFSKLYNIGMNNAYKIVNTSGFPAIRVGRKIIIIRDQVDKWMLEKINTTIN</sequence>
<comment type="caution">
    <text evidence="2">The sequence shown here is derived from an EMBL/GenBank/DDBJ whole genome shotgun (WGS) entry which is preliminary data.</text>
</comment>
<feature type="domain" description="Helix-turn-helix" evidence="1">
    <location>
        <begin position="5"/>
        <end position="52"/>
    </location>
</feature>
<dbReference type="RefSeq" id="WP_226924310.1">
    <property type="nucleotide sequence ID" value="NZ_JAJBMB010000008.1"/>
</dbReference>
<evidence type="ECO:0000313" key="2">
    <source>
        <dbReference type="EMBL" id="MCB5446442.1"/>
    </source>
</evidence>
<reference evidence="2 3" key="1">
    <citation type="submission" date="2021-10" db="EMBL/GenBank/DDBJ databases">
        <title>Collection of gut derived symbiotic bacterial strains cultured from healthy donors.</title>
        <authorList>
            <person name="Lin H."/>
            <person name="Littmann E."/>
            <person name="Claire K."/>
            <person name="Pamer E."/>
        </authorList>
    </citation>
    <scope>NUCLEOTIDE SEQUENCE [LARGE SCALE GENOMIC DNA]</scope>
    <source>
        <strain evidence="2 3">MSK.17.68</strain>
    </source>
</reference>
<dbReference type="InterPro" id="IPR010093">
    <property type="entry name" value="SinI_DNA-bd"/>
</dbReference>
<dbReference type="InterPro" id="IPR041657">
    <property type="entry name" value="HTH_17"/>
</dbReference>
<dbReference type="Gene3D" id="3.90.105.50">
    <property type="match status" value="1"/>
</dbReference>
<proteinExistence type="predicted"/>
<name>A0ABS8CYA1_9FIRM</name>
<dbReference type="NCBIfam" id="TIGR01764">
    <property type="entry name" value="excise"/>
    <property type="match status" value="1"/>
</dbReference>
<organism evidence="2 3">
    <name type="scientific">Intestinibacter bartlettii</name>
    <dbReference type="NCBI Taxonomy" id="261299"/>
    <lineage>
        <taxon>Bacteria</taxon>
        <taxon>Bacillati</taxon>
        <taxon>Bacillota</taxon>
        <taxon>Clostridia</taxon>
        <taxon>Peptostreptococcales</taxon>
        <taxon>Peptostreptococcaceae</taxon>
        <taxon>Intestinibacter</taxon>
    </lineage>
</organism>
<evidence type="ECO:0000313" key="3">
    <source>
        <dbReference type="Proteomes" id="UP001299409"/>
    </source>
</evidence>
<dbReference type="EMBL" id="JAJBMB010000008">
    <property type="protein sequence ID" value="MCB5446442.1"/>
    <property type="molecule type" value="Genomic_DNA"/>
</dbReference>
<gene>
    <name evidence="2" type="ORF">LIP50_09540</name>
</gene>
<protein>
    <submittedName>
        <fullName evidence="2">Helix-turn-helix domain-containing protein</fullName>
    </submittedName>
</protein>
<accession>A0ABS8CYA1</accession>
<evidence type="ECO:0000259" key="1">
    <source>
        <dbReference type="Pfam" id="PF12728"/>
    </source>
</evidence>
<dbReference type="Pfam" id="PF12728">
    <property type="entry name" value="HTH_17"/>
    <property type="match status" value="1"/>
</dbReference>
<keyword evidence="3" id="KW-1185">Reference proteome</keyword>
<dbReference type="Proteomes" id="UP001299409">
    <property type="component" value="Unassembled WGS sequence"/>
</dbReference>